<accession>A0AA97NPB6</accession>
<organism evidence="1">
    <name type="scientific">Pyricularia oryzae (strain Y34)</name>
    <name type="common">Rice blast fungus</name>
    <name type="synonym">Magnaporthe oryzae</name>
    <dbReference type="NCBI Taxonomy" id="1143189"/>
    <lineage>
        <taxon>Eukaryota</taxon>
        <taxon>Fungi</taxon>
        <taxon>Dikarya</taxon>
        <taxon>Ascomycota</taxon>
        <taxon>Pezizomycotina</taxon>
        <taxon>Sordariomycetes</taxon>
        <taxon>Sordariomycetidae</taxon>
        <taxon>Magnaporthales</taxon>
        <taxon>Pyriculariaceae</taxon>
        <taxon>Pyricularia</taxon>
    </lineage>
</organism>
<reference evidence="1" key="1">
    <citation type="journal article" date="2012" name="PLoS Genet.">
        <title>Comparative analysis of the genomes of two field isolates of the rice blast fungus Magnaporthe oryzae.</title>
        <authorList>
            <person name="Xue M."/>
            <person name="Yang J."/>
            <person name="Li Z."/>
            <person name="Hu S."/>
            <person name="Yao N."/>
            <person name="Dean R.A."/>
            <person name="Zhao W."/>
            <person name="Shen M."/>
            <person name="Zhang H."/>
            <person name="Li C."/>
            <person name="Liu L."/>
            <person name="Cao L."/>
            <person name="Xu X."/>
            <person name="Xing Y."/>
            <person name="Hsiang T."/>
            <person name="Zhang Z."/>
            <person name="Xu J.R."/>
            <person name="Peng Y.L."/>
        </authorList>
    </citation>
    <scope>NUCLEOTIDE SEQUENCE</scope>
    <source>
        <strain evidence="1">Y34</strain>
    </source>
</reference>
<dbReference type="AlphaFoldDB" id="A0AA97NPB6"/>
<dbReference type="PANTHER" id="PTHR46082:SF6">
    <property type="entry name" value="AAA+ ATPASE DOMAIN-CONTAINING PROTEIN-RELATED"/>
    <property type="match status" value="1"/>
</dbReference>
<dbReference type="EMBL" id="JH793767">
    <property type="protein sequence ID" value="ELQ33807.1"/>
    <property type="molecule type" value="Genomic_DNA"/>
</dbReference>
<dbReference type="Gene3D" id="3.40.50.1580">
    <property type="entry name" value="Nucleoside phosphorylase domain"/>
    <property type="match status" value="1"/>
</dbReference>
<dbReference type="GO" id="GO:0003824">
    <property type="term" value="F:catalytic activity"/>
    <property type="evidence" value="ECO:0007669"/>
    <property type="project" value="InterPro"/>
</dbReference>
<evidence type="ECO:0000313" key="1">
    <source>
        <dbReference type="EMBL" id="ELQ33807.1"/>
    </source>
</evidence>
<dbReference type="PANTHER" id="PTHR46082">
    <property type="entry name" value="ATP/GTP-BINDING PROTEIN-RELATED"/>
    <property type="match status" value="1"/>
</dbReference>
<dbReference type="Proteomes" id="UP000011086">
    <property type="component" value="Unassembled WGS sequence"/>
</dbReference>
<name>A0AA97NPB6_PYRO3</name>
<gene>
    <name evidence="1" type="ORF">OOU_Y34scaffold00875g5</name>
</gene>
<protein>
    <submittedName>
        <fullName evidence="1">Uncharacterized protein</fullName>
    </submittedName>
</protein>
<dbReference type="InterPro" id="IPR053137">
    <property type="entry name" value="NLR-like"/>
</dbReference>
<proteinExistence type="predicted"/>
<dbReference type="InterPro" id="IPR035994">
    <property type="entry name" value="Nucleoside_phosphorylase_sf"/>
</dbReference>
<sequence length="132" mass="14640">MFAPDYKHMHYENDCDDCYAEPSRFCEAASKLFCNDSGCESSMSVWRQNRQQERPAKLVPQVFIGSIACGNAVMKSGEHRNAVAEGHKVIAFEMEGAGAWSEVPCIIVKGICNYADSHKNKQWQNFAAATAA</sequence>
<dbReference type="SUPFAM" id="SSF53167">
    <property type="entry name" value="Purine and uridine phosphorylases"/>
    <property type="match status" value="1"/>
</dbReference>
<dbReference type="GO" id="GO:0009116">
    <property type="term" value="P:nucleoside metabolic process"/>
    <property type="evidence" value="ECO:0007669"/>
    <property type="project" value="InterPro"/>
</dbReference>